<evidence type="ECO:0000256" key="5">
    <source>
        <dbReference type="ARBA" id="ARBA00022676"/>
    </source>
</evidence>
<keyword evidence="10 17" id="KW-1133">Transmembrane helix</keyword>
<dbReference type="GO" id="GO:0003945">
    <property type="term" value="F:N-acetyllactosamine synthase activity"/>
    <property type="evidence" value="ECO:0007669"/>
    <property type="project" value="UniProtKB-EC"/>
</dbReference>
<dbReference type="GeneTree" id="ENSGT00940000155244"/>
<dbReference type="CDD" id="cd00899">
    <property type="entry name" value="b4GalT"/>
    <property type="match status" value="1"/>
</dbReference>
<keyword evidence="9 17" id="KW-0735">Signal-anchor</keyword>
<feature type="domain" description="Galactosyltransferase C-terminal" evidence="18">
    <location>
        <begin position="240"/>
        <end position="316"/>
    </location>
</feature>
<evidence type="ECO:0000256" key="13">
    <source>
        <dbReference type="ARBA" id="ARBA00023157"/>
    </source>
</evidence>
<evidence type="ECO:0000256" key="17">
    <source>
        <dbReference type="RuleBase" id="RU368121"/>
    </source>
</evidence>
<keyword evidence="14 17" id="KW-0325">Glycoprotein</keyword>
<dbReference type="GO" id="GO:0046872">
    <property type="term" value="F:metal ion binding"/>
    <property type="evidence" value="ECO:0007669"/>
    <property type="project" value="UniProtKB-UniRule"/>
</dbReference>
<keyword evidence="7 17" id="KW-0812">Transmembrane</keyword>
<sequence>MQESVLLNVGFFTKSCAVVLVCLCGVHLVVALFFYLTDSPTKLTNYRKIKLDSDIFTSQTHRTAALVIQYDNATEAEVNKVIYSNGSVIKDDVEEEHAVLQSCPETSPLLVGPMRVEFSELVNLDMVRKENPQLVMGGRYKPYDCVALQKVAIIIPFRNRGEHLKYWLHYLHPVLQRQQLDYGIYVIQQDGEGTFNRAKLLNVGYVEALKEYDYDCFIFSDVDIIPMDDRNTYMCSSQPRHLSVSMDKFGFRLPYKQYFGGVSAISKEQFQKINGFPNNYWGWGGEDDDIFNRLVFQGMKISRPSGDIGKCRMIRHSRDQKNEPNPQRFKRIAHTRQTMKTDGIKSLSYKVVDIEKDLLYTQITVDIGKP</sequence>
<comment type="pathway">
    <text evidence="3 17">Protein modification; protein glycosylation.</text>
</comment>
<accession>A0A8C1DD29</accession>
<keyword evidence="12 17" id="KW-0472">Membrane</keyword>
<dbReference type="AlphaFoldDB" id="A0A8C1DD29"/>
<comment type="similarity">
    <text evidence="4 17">Belongs to the glycosyltransferase 7 family.</text>
</comment>
<evidence type="ECO:0000313" key="21">
    <source>
        <dbReference type="Proteomes" id="UP001108240"/>
    </source>
</evidence>
<keyword evidence="13" id="KW-1015">Disulfide bond</keyword>
<keyword evidence="21" id="KW-1185">Reference proteome</keyword>
<evidence type="ECO:0000256" key="12">
    <source>
        <dbReference type="ARBA" id="ARBA00023136"/>
    </source>
</evidence>
<protein>
    <recommendedName>
        <fullName evidence="17">Beta-1,4-galactosyltransferase</fullName>
        <shortName evidence="17">Beta-1,4-GalTase</shortName>
        <ecNumber evidence="17">2.4.1.-</ecNumber>
    </recommendedName>
</protein>
<evidence type="ECO:0000256" key="10">
    <source>
        <dbReference type="ARBA" id="ARBA00022989"/>
    </source>
</evidence>
<dbReference type="GO" id="GO:0005975">
    <property type="term" value="P:carbohydrate metabolic process"/>
    <property type="evidence" value="ECO:0007669"/>
    <property type="project" value="InterPro"/>
</dbReference>
<evidence type="ECO:0000256" key="2">
    <source>
        <dbReference type="ARBA" id="ARBA00004323"/>
    </source>
</evidence>
<proteinExistence type="inferred from homology"/>
<evidence type="ECO:0000256" key="3">
    <source>
        <dbReference type="ARBA" id="ARBA00004922"/>
    </source>
</evidence>
<keyword evidence="8 17" id="KW-0479">Metal-binding</keyword>
<comment type="function">
    <text evidence="17">Responsible for the synthesis of complex-type N-linked oligosaccharides in many glycoproteins as well as the carbohydrate moieties of glycolipids.</text>
</comment>
<dbReference type="GO" id="GO:0008092">
    <property type="term" value="F:cytoskeletal protein binding"/>
    <property type="evidence" value="ECO:0007669"/>
    <property type="project" value="TreeGrafter"/>
</dbReference>
<evidence type="ECO:0000313" key="20">
    <source>
        <dbReference type="Ensembl" id="ENSCCRP00000060751.2"/>
    </source>
</evidence>
<evidence type="ECO:0000256" key="8">
    <source>
        <dbReference type="ARBA" id="ARBA00022723"/>
    </source>
</evidence>
<organism evidence="20 21">
    <name type="scientific">Cyprinus carpio carpio</name>
    <dbReference type="NCBI Taxonomy" id="630221"/>
    <lineage>
        <taxon>Eukaryota</taxon>
        <taxon>Metazoa</taxon>
        <taxon>Chordata</taxon>
        <taxon>Craniata</taxon>
        <taxon>Vertebrata</taxon>
        <taxon>Euteleostomi</taxon>
        <taxon>Actinopterygii</taxon>
        <taxon>Neopterygii</taxon>
        <taxon>Teleostei</taxon>
        <taxon>Ostariophysi</taxon>
        <taxon>Cypriniformes</taxon>
        <taxon>Cyprinidae</taxon>
        <taxon>Cyprininae</taxon>
        <taxon>Cyprinus</taxon>
    </lineage>
</organism>
<dbReference type="GO" id="GO:0003831">
    <property type="term" value="F:beta-N-acetylglucosaminylglycopeptide beta-1,4-galactosyltransferase activity"/>
    <property type="evidence" value="ECO:0007669"/>
    <property type="project" value="TreeGrafter"/>
</dbReference>
<reference evidence="20" key="2">
    <citation type="submission" date="2025-09" db="UniProtKB">
        <authorList>
            <consortium name="Ensembl"/>
        </authorList>
    </citation>
    <scope>IDENTIFICATION</scope>
</reference>
<dbReference type="OMA" id="HNEPNPK"/>
<dbReference type="InterPro" id="IPR027791">
    <property type="entry name" value="Galactosyl_T_C"/>
</dbReference>
<feature type="transmembrane region" description="Helical" evidence="17">
    <location>
        <begin position="12"/>
        <end position="37"/>
    </location>
</feature>
<evidence type="ECO:0000256" key="14">
    <source>
        <dbReference type="ARBA" id="ARBA00023180"/>
    </source>
</evidence>
<comment type="catalytic activity">
    <reaction evidence="16">
        <text>N-acetyl-D-glucosamine + UDP-alpha-D-galactose = beta-D-galactosyl-(1-&gt;4)-N-acetyl-D-glucosamine + UDP + H(+)</text>
        <dbReference type="Rhea" id="RHEA:17745"/>
        <dbReference type="ChEBI" id="CHEBI:15378"/>
        <dbReference type="ChEBI" id="CHEBI:58223"/>
        <dbReference type="ChEBI" id="CHEBI:60152"/>
        <dbReference type="ChEBI" id="CHEBI:66914"/>
        <dbReference type="ChEBI" id="CHEBI:506227"/>
        <dbReference type="EC" id="2.4.1.90"/>
    </reaction>
    <physiologicalReaction direction="left-to-right" evidence="16">
        <dbReference type="Rhea" id="RHEA:17746"/>
    </physiologicalReaction>
</comment>
<dbReference type="Pfam" id="PF02709">
    <property type="entry name" value="Glyco_transf_7C"/>
    <property type="match status" value="1"/>
</dbReference>
<keyword evidence="5 17" id="KW-0328">Glycosyltransferase</keyword>
<evidence type="ECO:0000256" key="4">
    <source>
        <dbReference type="ARBA" id="ARBA00005735"/>
    </source>
</evidence>
<dbReference type="GO" id="GO:0006487">
    <property type="term" value="P:protein N-linked glycosylation"/>
    <property type="evidence" value="ECO:0007669"/>
    <property type="project" value="TreeGrafter"/>
</dbReference>
<dbReference type="UniPathway" id="UPA00378"/>
<keyword evidence="11 17" id="KW-0333">Golgi apparatus</keyword>
<dbReference type="InterPro" id="IPR003859">
    <property type="entry name" value="Galactosyl_T"/>
</dbReference>
<evidence type="ECO:0000256" key="16">
    <source>
        <dbReference type="ARBA" id="ARBA00049413"/>
    </source>
</evidence>
<dbReference type="Ensembl" id="ENSCCRT00000065873.2">
    <property type="protein sequence ID" value="ENSCCRP00000060751.2"/>
    <property type="gene ID" value="ENSCCRG00000032672.2"/>
</dbReference>
<evidence type="ECO:0000256" key="11">
    <source>
        <dbReference type="ARBA" id="ARBA00023034"/>
    </source>
</evidence>
<feature type="domain" description="Galactosyltransferase N-terminal" evidence="19">
    <location>
        <begin position="103"/>
        <end position="236"/>
    </location>
</feature>
<evidence type="ECO:0000259" key="19">
    <source>
        <dbReference type="Pfam" id="PF13733"/>
    </source>
</evidence>
<comment type="subcellular location">
    <subcellularLocation>
        <location evidence="2 17">Golgi apparatus membrane</location>
        <topology evidence="2 17">Single-pass type II membrane protein</topology>
    </subcellularLocation>
</comment>
<reference evidence="20" key="1">
    <citation type="submission" date="2025-08" db="UniProtKB">
        <authorList>
            <consortium name="Ensembl"/>
        </authorList>
    </citation>
    <scope>IDENTIFICATION</scope>
</reference>
<evidence type="ECO:0000256" key="1">
    <source>
        <dbReference type="ARBA" id="ARBA00001936"/>
    </source>
</evidence>
<dbReference type="FunFam" id="3.90.550.10:FF:000028">
    <property type="entry name" value="beta-1,4-galactosyltransferase 1"/>
    <property type="match status" value="1"/>
</dbReference>
<evidence type="ECO:0000256" key="7">
    <source>
        <dbReference type="ARBA" id="ARBA00022692"/>
    </source>
</evidence>
<dbReference type="GO" id="GO:0032580">
    <property type="term" value="C:Golgi cisterna membrane"/>
    <property type="evidence" value="ECO:0007669"/>
    <property type="project" value="UniProtKB-UniRule"/>
</dbReference>
<dbReference type="PANTHER" id="PTHR19300">
    <property type="entry name" value="BETA-1,4-GALACTOSYLTRANSFERASE"/>
    <property type="match status" value="1"/>
</dbReference>
<evidence type="ECO:0000256" key="6">
    <source>
        <dbReference type="ARBA" id="ARBA00022679"/>
    </source>
</evidence>
<keyword evidence="15 17" id="KW-0464">Manganese</keyword>
<dbReference type="Pfam" id="PF13733">
    <property type="entry name" value="Glyco_transf_7N"/>
    <property type="match status" value="1"/>
</dbReference>
<dbReference type="InterPro" id="IPR027995">
    <property type="entry name" value="Galactosyl_T_N"/>
</dbReference>
<dbReference type="Proteomes" id="UP001108240">
    <property type="component" value="Unplaced"/>
</dbReference>
<comment type="cofactor">
    <cofactor evidence="1 17">
        <name>Mn(2+)</name>
        <dbReference type="ChEBI" id="CHEBI:29035"/>
    </cofactor>
</comment>
<name>A0A8C1DD29_CYPCA</name>
<evidence type="ECO:0000256" key="15">
    <source>
        <dbReference type="ARBA" id="ARBA00023211"/>
    </source>
</evidence>
<evidence type="ECO:0000259" key="18">
    <source>
        <dbReference type="Pfam" id="PF02709"/>
    </source>
</evidence>
<keyword evidence="6 17" id="KW-0808">Transferase</keyword>
<dbReference type="PANTHER" id="PTHR19300:SF5">
    <property type="entry name" value="BETA-1,4-GALACTOSYLTRANSFERASE 1"/>
    <property type="match status" value="1"/>
</dbReference>
<evidence type="ECO:0000256" key="9">
    <source>
        <dbReference type="ARBA" id="ARBA00022968"/>
    </source>
</evidence>
<dbReference type="EC" id="2.4.1.-" evidence="17"/>
<dbReference type="GO" id="GO:0000139">
    <property type="term" value="C:Golgi membrane"/>
    <property type="evidence" value="ECO:0007669"/>
    <property type="project" value="UniProtKB-SubCell"/>
</dbReference>